<evidence type="ECO:0000259" key="1">
    <source>
        <dbReference type="Pfam" id="PF00534"/>
    </source>
</evidence>
<dbReference type="AlphaFoldDB" id="A0A069RC22"/>
<comment type="caution">
    <text evidence="3">The sequence shown here is derived from an EMBL/GenBank/DDBJ whole genome shotgun (WGS) entry which is preliminary data.</text>
</comment>
<feature type="domain" description="Glycosyl transferase family 1" evidence="1">
    <location>
        <begin position="168"/>
        <end position="324"/>
    </location>
</feature>
<dbReference type="eggNOG" id="COG0438">
    <property type="taxonomic scope" value="Bacteria"/>
</dbReference>
<dbReference type="EMBL" id="JJMM01000014">
    <property type="protein sequence ID" value="KDR94594.1"/>
    <property type="molecule type" value="Genomic_DNA"/>
</dbReference>
<proteinExistence type="predicted"/>
<dbReference type="Pfam" id="PF13439">
    <property type="entry name" value="Glyco_transf_4"/>
    <property type="match status" value="1"/>
</dbReference>
<evidence type="ECO:0000259" key="2">
    <source>
        <dbReference type="Pfam" id="PF13439"/>
    </source>
</evidence>
<dbReference type="RefSeq" id="WP_038266441.1">
    <property type="nucleotide sequence ID" value="NZ_FSRH01000016.1"/>
</dbReference>
<dbReference type="Pfam" id="PF00534">
    <property type="entry name" value="Glycos_transf_1"/>
    <property type="match status" value="1"/>
</dbReference>
<dbReference type="Proteomes" id="UP000027946">
    <property type="component" value="Unassembled WGS sequence"/>
</dbReference>
<feature type="domain" description="Glycosyltransferase subfamily 4-like N-terminal" evidence="2">
    <location>
        <begin position="23"/>
        <end position="157"/>
    </location>
</feature>
<protein>
    <submittedName>
        <fullName evidence="3">Glycosyl transferase, group 1 family</fullName>
    </submittedName>
</protein>
<dbReference type="GO" id="GO:0016757">
    <property type="term" value="F:glycosyltransferase activity"/>
    <property type="evidence" value="ECO:0007669"/>
    <property type="project" value="InterPro"/>
</dbReference>
<name>A0A069RC22_PEPLI</name>
<dbReference type="InterPro" id="IPR001296">
    <property type="entry name" value="Glyco_trans_1"/>
</dbReference>
<dbReference type="SUPFAM" id="SSF53756">
    <property type="entry name" value="UDP-Glycosyltransferase/glycogen phosphorylase"/>
    <property type="match status" value="1"/>
</dbReference>
<evidence type="ECO:0000313" key="3">
    <source>
        <dbReference type="EMBL" id="KDR94594.1"/>
    </source>
</evidence>
<dbReference type="InterPro" id="IPR028098">
    <property type="entry name" value="Glyco_trans_4-like_N"/>
</dbReference>
<dbReference type="CDD" id="cd03801">
    <property type="entry name" value="GT4_PimA-like"/>
    <property type="match status" value="1"/>
</dbReference>
<reference evidence="3 4" key="1">
    <citation type="submission" date="2014-03" db="EMBL/GenBank/DDBJ databases">
        <title>Genome sequence of Clostridium litorale W6, DSM 5388.</title>
        <authorList>
            <person name="Poehlein A."/>
            <person name="Jagirdar A."/>
            <person name="Khonsari B."/>
            <person name="Chibani C.M."/>
            <person name="Gutierrez Gutierrez D.A."/>
            <person name="Davydova E."/>
            <person name="Alghaithi H.S."/>
            <person name="Nair K.P."/>
            <person name="Dhamotharan K."/>
            <person name="Chandran L."/>
            <person name="G W."/>
            <person name="Daniel R."/>
        </authorList>
    </citation>
    <scope>NUCLEOTIDE SEQUENCE [LARGE SCALE GENOMIC DNA]</scope>
    <source>
        <strain evidence="3 4">W6</strain>
    </source>
</reference>
<dbReference type="PANTHER" id="PTHR45947:SF3">
    <property type="entry name" value="SULFOQUINOVOSYL TRANSFERASE SQD2"/>
    <property type="match status" value="1"/>
</dbReference>
<accession>A0A069RC22</accession>
<keyword evidence="3" id="KW-0808">Transferase</keyword>
<dbReference type="OrthoDB" id="3199616at2"/>
<organism evidence="3 4">
    <name type="scientific">Peptoclostridium litorale DSM 5388</name>
    <dbReference type="NCBI Taxonomy" id="1121324"/>
    <lineage>
        <taxon>Bacteria</taxon>
        <taxon>Bacillati</taxon>
        <taxon>Bacillota</taxon>
        <taxon>Clostridia</taxon>
        <taxon>Peptostreptococcales</taxon>
        <taxon>Peptoclostridiaceae</taxon>
        <taxon>Peptoclostridium</taxon>
    </lineage>
</organism>
<keyword evidence="4" id="KW-1185">Reference proteome</keyword>
<gene>
    <name evidence="3" type="ORF">CLIT_14c00550</name>
</gene>
<dbReference type="STRING" id="1121324.CLIT_14c00550"/>
<dbReference type="PANTHER" id="PTHR45947">
    <property type="entry name" value="SULFOQUINOVOSYL TRANSFERASE SQD2"/>
    <property type="match status" value="1"/>
</dbReference>
<evidence type="ECO:0000313" key="4">
    <source>
        <dbReference type="Proteomes" id="UP000027946"/>
    </source>
</evidence>
<sequence length="348" mass="40485">MKKILLVSNHVFHYRVKVYNYFYEEFKKKGYEFSVLAPSWQDVGIEPKFNLQIIDTSSRKYMAYISKMRPDVVITFLHLKDIVIFPVTLYCRMKGVPVIYWNHGINLDTPDARFKNSVFRRIHDISDAIVLYSPNEKKYVSDKNSHKLFVGYNTLNLEDVDTENILSKEEIRRKYEIEQEDIVLFVGRIKENKRLDVLLDNFRGEDVAVVVVGKGISDEQKGIMDSVENYYYLGEIWDMVDFNSIFNSATVFSIPGHLGLGLNEAFFWGKPVVTMNVHHPPEVYYLKNGYNGFMTEDGKELKEKIMYIIRNRDVLGEMSKNAKDTAMGTAHISNMFSGFMDAVDYVQK</sequence>
<dbReference type="InterPro" id="IPR050194">
    <property type="entry name" value="Glycosyltransferase_grp1"/>
</dbReference>
<dbReference type="Gene3D" id="3.40.50.2000">
    <property type="entry name" value="Glycogen Phosphorylase B"/>
    <property type="match status" value="2"/>
</dbReference>